<evidence type="ECO:0000313" key="1">
    <source>
        <dbReference type="EMBL" id="THC87191.1"/>
    </source>
</evidence>
<accession>A0A4S3J399</accession>
<gene>
    <name evidence="1" type="ORF">EYZ11_013363</name>
</gene>
<name>A0A4S3J399_9EURO</name>
<dbReference type="EMBL" id="SOSA01001399">
    <property type="protein sequence ID" value="THC87191.1"/>
    <property type="molecule type" value="Genomic_DNA"/>
</dbReference>
<proteinExistence type="predicted"/>
<protein>
    <submittedName>
        <fullName evidence="1">Uncharacterized protein</fullName>
    </submittedName>
</protein>
<dbReference type="Proteomes" id="UP000308092">
    <property type="component" value="Unassembled WGS sequence"/>
</dbReference>
<organism evidence="1 2">
    <name type="scientific">Aspergillus tanneri</name>
    <dbReference type="NCBI Taxonomy" id="1220188"/>
    <lineage>
        <taxon>Eukaryota</taxon>
        <taxon>Fungi</taxon>
        <taxon>Dikarya</taxon>
        <taxon>Ascomycota</taxon>
        <taxon>Pezizomycotina</taxon>
        <taxon>Eurotiomycetes</taxon>
        <taxon>Eurotiomycetidae</taxon>
        <taxon>Eurotiales</taxon>
        <taxon>Aspergillaceae</taxon>
        <taxon>Aspergillus</taxon>
        <taxon>Aspergillus subgen. Circumdati</taxon>
    </lineage>
</organism>
<comment type="caution">
    <text evidence="1">The sequence shown here is derived from an EMBL/GenBank/DDBJ whole genome shotgun (WGS) entry which is preliminary data.</text>
</comment>
<dbReference type="VEuPathDB" id="FungiDB:EYZ11_013363"/>
<reference evidence="1 2" key="1">
    <citation type="submission" date="2019-03" db="EMBL/GenBank/DDBJ databases">
        <title>The genome sequence of a newly discovered highly antifungal drug resistant Aspergillus species, Aspergillus tanneri NIH 1004.</title>
        <authorList>
            <person name="Mounaud S."/>
            <person name="Singh I."/>
            <person name="Joardar V."/>
            <person name="Pakala S."/>
            <person name="Pakala S."/>
            <person name="Venepally P."/>
            <person name="Hoover J."/>
            <person name="Nierman W."/>
            <person name="Chung J."/>
            <person name="Losada L."/>
        </authorList>
    </citation>
    <scope>NUCLEOTIDE SEQUENCE [LARGE SCALE GENOMIC DNA]</scope>
    <source>
        <strain evidence="1 2">NIH1004</strain>
    </source>
</reference>
<sequence>MTSSPRSPTALYDRPPSITCSPLLWVSEGFTDLEQTEGGQPVPKWTAPYLIFTYIAFGRAERVSIGII</sequence>
<keyword evidence="2" id="KW-1185">Reference proteome</keyword>
<dbReference type="AlphaFoldDB" id="A0A4S3J399"/>
<evidence type="ECO:0000313" key="2">
    <source>
        <dbReference type="Proteomes" id="UP000308092"/>
    </source>
</evidence>